<keyword evidence="3" id="KW-0805">Transcription regulation</keyword>
<proteinExistence type="inferred from homology"/>
<feature type="coiled-coil region" evidence="6">
    <location>
        <begin position="351"/>
        <end position="378"/>
    </location>
</feature>
<sequence>MKLKLNTGSRPSAPAEGQTMPAVETPTAETPGGTKLKLKMKKPDASAPSTTEQASVASPVVTTAAVEESAPPQKKRKYVRKDKKDAAAEGGDSVAKSSPAKPKQSKQSKKRPRDEDGEGAGEAPASKKQPKAKAKAAKASAAEPPKVSINAPQRTLSLKLKTAAAAASKAGAAPTTATPLTGHPRFKLKHKGQPPVRPIGMGYDSEDDDVEEDPATEHEFVLRMQPGEDCDYLRRAIEEKRVGMSLREGGADVMMRFFDSEGRRAVISIQGRLYAATMVDLPCVIEGMKSWDKRGWWKSADICQMLLVIGRVPTEQAAREAPLPREVDRNWQYAHGLTPPMHYVRKRRFRKRVSYRTIEAVEDEVERLLQEDDEAILQGGSSQYTISRPEQQGTESEMMDAEGDVIDGYEDANGDGELFEEDMDEDPDEMARFMEQELMNVDDADADNAGSGAIHPTVEHGHTGGTMSNAPTPASAVTPSAAETTEDDDEEEEEEEIDEEELARKENEAQQREEIEDLRKEVAAAKAQLEAQTNMLLRQRLASKVQSLQNDLELKLKSMGMDADN</sequence>
<organism evidence="9 10">
    <name type="scientific">Lineolata rhizophorae</name>
    <dbReference type="NCBI Taxonomy" id="578093"/>
    <lineage>
        <taxon>Eukaryota</taxon>
        <taxon>Fungi</taxon>
        <taxon>Dikarya</taxon>
        <taxon>Ascomycota</taxon>
        <taxon>Pezizomycotina</taxon>
        <taxon>Dothideomycetes</taxon>
        <taxon>Dothideomycetes incertae sedis</taxon>
        <taxon>Lineolatales</taxon>
        <taxon>Lineolataceae</taxon>
        <taxon>Lineolata</taxon>
    </lineage>
</organism>
<dbReference type="GO" id="GO:0005669">
    <property type="term" value="C:transcription factor TFIID complex"/>
    <property type="evidence" value="ECO:0007669"/>
    <property type="project" value="InterPro"/>
</dbReference>
<evidence type="ECO:0000256" key="6">
    <source>
        <dbReference type="SAM" id="Coils"/>
    </source>
</evidence>
<dbReference type="SMART" id="SM01370">
    <property type="entry name" value="TAFII55_N"/>
    <property type="match status" value="1"/>
</dbReference>
<feature type="compositionally biased region" description="Low complexity" evidence="7">
    <location>
        <begin position="137"/>
        <end position="146"/>
    </location>
</feature>
<evidence type="ECO:0000256" key="1">
    <source>
        <dbReference type="ARBA" id="ARBA00004123"/>
    </source>
</evidence>
<feature type="compositionally biased region" description="Polar residues" evidence="7">
    <location>
        <begin position="1"/>
        <end position="10"/>
    </location>
</feature>
<feature type="compositionally biased region" description="Low complexity" evidence="7">
    <location>
        <begin position="470"/>
        <end position="483"/>
    </location>
</feature>
<feature type="compositionally biased region" description="Low complexity" evidence="7">
    <location>
        <begin position="170"/>
        <end position="182"/>
    </location>
</feature>
<feature type="compositionally biased region" description="Acidic residues" evidence="7">
    <location>
        <begin position="484"/>
        <end position="501"/>
    </location>
</feature>
<reference evidence="9" key="1">
    <citation type="journal article" date="2020" name="Stud. Mycol.">
        <title>101 Dothideomycetes genomes: a test case for predicting lifestyles and emergence of pathogens.</title>
        <authorList>
            <person name="Haridas S."/>
            <person name="Albert R."/>
            <person name="Binder M."/>
            <person name="Bloem J."/>
            <person name="Labutti K."/>
            <person name="Salamov A."/>
            <person name="Andreopoulos B."/>
            <person name="Baker S."/>
            <person name="Barry K."/>
            <person name="Bills G."/>
            <person name="Bluhm B."/>
            <person name="Cannon C."/>
            <person name="Castanera R."/>
            <person name="Culley D."/>
            <person name="Daum C."/>
            <person name="Ezra D."/>
            <person name="Gonzalez J."/>
            <person name="Henrissat B."/>
            <person name="Kuo A."/>
            <person name="Liang C."/>
            <person name="Lipzen A."/>
            <person name="Lutzoni F."/>
            <person name="Magnuson J."/>
            <person name="Mondo S."/>
            <person name="Nolan M."/>
            <person name="Ohm R."/>
            <person name="Pangilinan J."/>
            <person name="Park H.-J."/>
            <person name="Ramirez L."/>
            <person name="Alfaro M."/>
            <person name="Sun H."/>
            <person name="Tritt A."/>
            <person name="Yoshinaga Y."/>
            <person name="Zwiers L.-H."/>
            <person name="Turgeon B."/>
            <person name="Goodwin S."/>
            <person name="Spatafora J."/>
            <person name="Crous P."/>
            <person name="Grigoriev I."/>
        </authorList>
    </citation>
    <scope>NUCLEOTIDE SEQUENCE</scope>
    <source>
        <strain evidence="9">ATCC 16933</strain>
    </source>
</reference>
<dbReference type="OrthoDB" id="153872at2759"/>
<evidence type="ECO:0000259" key="8">
    <source>
        <dbReference type="SMART" id="SM01370"/>
    </source>
</evidence>
<feature type="compositionally biased region" description="Basic and acidic residues" evidence="7">
    <location>
        <begin position="502"/>
        <end position="517"/>
    </location>
</feature>
<evidence type="ECO:0000256" key="4">
    <source>
        <dbReference type="ARBA" id="ARBA00023163"/>
    </source>
</evidence>
<dbReference type="PANTHER" id="PTHR12228">
    <property type="entry name" value="TRANSCRIPTION INITIATION FACTOR TFIID 55 KD SUBUNIT-RELATED"/>
    <property type="match status" value="1"/>
</dbReference>
<keyword evidence="4" id="KW-0804">Transcription</keyword>
<evidence type="ECO:0000313" key="9">
    <source>
        <dbReference type="EMBL" id="KAF2459736.1"/>
    </source>
</evidence>
<evidence type="ECO:0000256" key="2">
    <source>
        <dbReference type="ARBA" id="ARBA00009368"/>
    </source>
</evidence>
<dbReference type="AlphaFoldDB" id="A0A6A6P6W6"/>
<evidence type="ECO:0000313" key="10">
    <source>
        <dbReference type="Proteomes" id="UP000799766"/>
    </source>
</evidence>
<keyword evidence="6" id="KW-0175">Coiled coil</keyword>
<accession>A0A6A6P6W6</accession>
<dbReference type="GO" id="GO:0051123">
    <property type="term" value="P:RNA polymerase II preinitiation complex assembly"/>
    <property type="evidence" value="ECO:0007669"/>
    <property type="project" value="TreeGrafter"/>
</dbReference>
<dbReference type="EMBL" id="MU001674">
    <property type="protein sequence ID" value="KAF2459736.1"/>
    <property type="molecule type" value="Genomic_DNA"/>
</dbReference>
<feature type="region of interest" description="Disordered" evidence="7">
    <location>
        <begin position="1"/>
        <end position="148"/>
    </location>
</feature>
<feature type="compositionally biased region" description="Low complexity" evidence="7">
    <location>
        <begin position="54"/>
        <end position="66"/>
    </location>
</feature>
<dbReference type="Proteomes" id="UP000799766">
    <property type="component" value="Unassembled WGS sequence"/>
</dbReference>
<evidence type="ECO:0000256" key="3">
    <source>
        <dbReference type="ARBA" id="ARBA00023015"/>
    </source>
</evidence>
<feature type="region of interest" description="Disordered" evidence="7">
    <location>
        <begin position="170"/>
        <end position="199"/>
    </location>
</feature>
<keyword evidence="5" id="KW-0539">Nucleus</keyword>
<protein>
    <submittedName>
        <fullName evidence="9">TAFII55 protein conserved region-domain-containing protein</fullName>
    </submittedName>
</protein>
<gene>
    <name evidence="9" type="ORF">BDY21DRAFT_377355</name>
</gene>
<feature type="region of interest" description="Disordered" evidence="7">
    <location>
        <begin position="444"/>
        <end position="517"/>
    </location>
</feature>
<comment type="subcellular location">
    <subcellularLocation>
        <location evidence="1">Nucleus</location>
    </subcellularLocation>
</comment>
<evidence type="ECO:0000256" key="5">
    <source>
        <dbReference type="ARBA" id="ARBA00023242"/>
    </source>
</evidence>
<dbReference type="PANTHER" id="PTHR12228:SF0">
    <property type="entry name" value="TATA-BOX BINDING PROTEIN ASSOCIATED FACTOR 7"/>
    <property type="match status" value="1"/>
</dbReference>
<feature type="domain" description="TAFII55 protein conserved region" evidence="8">
    <location>
        <begin position="216"/>
        <end position="377"/>
    </location>
</feature>
<dbReference type="InterPro" id="IPR006751">
    <property type="entry name" value="TAFII55_prot_cons_reg"/>
</dbReference>
<keyword evidence="10" id="KW-1185">Reference proteome</keyword>
<comment type="similarity">
    <text evidence="2">Belongs to the TAF7 family.</text>
</comment>
<dbReference type="Pfam" id="PF04658">
    <property type="entry name" value="TAFII55_N"/>
    <property type="match status" value="1"/>
</dbReference>
<dbReference type="GO" id="GO:0016251">
    <property type="term" value="F:RNA polymerase II general transcription initiation factor activity"/>
    <property type="evidence" value="ECO:0007669"/>
    <property type="project" value="TreeGrafter"/>
</dbReference>
<dbReference type="CDD" id="cd08047">
    <property type="entry name" value="TAF7"/>
    <property type="match status" value="1"/>
</dbReference>
<name>A0A6A6P6W6_9PEZI</name>
<dbReference type="InterPro" id="IPR037817">
    <property type="entry name" value="TAF7"/>
</dbReference>
<evidence type="ECO:0000256" key="7">
    <source>
        <dbReference type="SAM" id="MobiDB-lite"/>
    </source>
</evidence>